<evidence type="ECO:0000259" key="10">
    <source>
        <dbReference type="PROSITE" id="PS50262"/>
    </source>
</evidence>
<name>A0AAD5FQ43_SILAS</name>
<dbReference type="GO" id="GO:0005886">
    <property type="term" value="C:plasma membrane"/>
    <property type="evidence" value="ECO:0007669"/>
    <property type="project" value="TreeGrafter"/>
</dbReference>
<feature type="transmembrane region" description="Helical" evidence="9">
    <location>
        <begin position="143"/>
        <end position="166"/>
    </location>
</feature>
<keyword evidence="8" id="KW-0807">Transducer</keyword>
<dbReference type="AlphaFoldDB" id="A0AAD5FQ43"/>
<dbReference type="SUPFAM" id="SSF81321">
    <property type="entry name" value="Family A G protein-coupled receptor-like"/>
    <property type="match status" value="1"/>
</dbReference>
<feature type="transmembrane region" description="Helical" evidence="9">
    <location>
        <begin position="70"/>
        <end position="92"/>
    </location>
</feature>
<dbReference type="InterPro" id="IPR000276">
    <property type="entry name" value="GPCR_Rhodpsn"/>
</dbReference>
<dbReference type="Proteomes" id="UP001205998">
    <property type="component" value="Unassembled WGS sequence"/>
</dbReference>
<feature type="transmembrane region" description="Helical" evidence="9">
    <location>
        <begin position="112"/>
        <end position="131"/>
    </location>
</feature>
<keyword evidence="12" id="KW-1185">Reference proteome</keyword>
<reference evidence="11" key="1">
    <citation type="submission" date="2018-07" db="EMBL/GenBank/DDBJ databases">
        <title>Comparative genomics of catfishes provides insights into carnivory and benthic adaptation.</title>
        <authorList>
            <person name="Zhang Y."/>
            <person name="Wang D."/>
            <person name="Peng Z."/>
            <person name="Zheng S."/>
            <person name="Shao F."/>
            <person name="Tao W."/>
        </authorList>
    </citation>
    <scope>NUCLEOTIDE SEQUENCE</scope>
    <source>
        <strain evidence="11">Chongqing</strain>
    </source>
</reference>
<evidence type="ECO:0000256" key="4">
    <source>
        <dbReference type="ARBA" id="ARBA00023040"/>
    </source>
</evidence>
<keyword evidence="3 9" id="KW-1133">Transmembrane helix</keyword>
<keyword evidence="5 9" id="KW-0472">Membrane</keyword>
<evidence type="ECO:0000256" key="5">
    <source>
        <dbReference type="ARBA" id="ARBA00023136"/>
    </source>
</evidence>
<evidence type="ECO:0000256" key="7">
    <source>
        <dbReference type="ARBA" id="ARBA00023180"/>
    </source>
</evidence>
<gene>
    <name evidence="11" type="ORF">C0J50_16231</name>
</gene>
<feature type="transmembrane region" description="Helical" evidence="9">
    <location>
        <begin position="251"/>
        <end position="270"/>
    </location>
</feature>
<organism evidence="11 12">
    <name type="scientific">Silurus asotus</name>
    <name type="common">Amur catfish</name>
    <name type="synonym">Parasilurus asotus</name>
    <dbReference type="NCBI Taxonomy" id="30991"/>
    <lineage>
        <taxon>Eukaryota</taxon>
        <taxon>Metazoa</taxon>
        <taxon>Chordata</taxon>
        <taxon>Craniata</taxon>
        <taxon>Vertebrata</taxon>
        <taxon>Euteleostomi</taxon>
        <taxon>Actinopterygii</taxon>
        <taxon>Neopterygii</taxon>
        <taxon>Teleostei</taxon>
        <taxon>Ostariophysi</taxon>
        <taxon>Siluriformes</taxon>
        <taxon>Siluridae</taxon>
        <taxon>Silurus</taxon>
    </lineage>
</organism>
<feature type="transmembrane region" description="Helical" evidence="9">
    <location>
        <begin position="214"/>
        <end position="239"/>
    </location>
</feature>
<keyword evidence="2 9" id="KW-0812">Transmembrane</keyword>
<dbReference type="EMBL" id="MU551591">
    <property type="protein sequence ID" value="KAI5624118.1"/>
    <property type="molecule type" value="Genomic_DNA"/>
</dbReference>
<feature type="transmembrane region" description="Helical" evidence="9">
    <location>
        <begin position="172"/>
        <end position="193"/>
    </location>
</feature>
<proteinExistence type="predicted"/>
<feature type="domain" description="G-protein coupled receptors family 1 profile" evidence="10">
    <location>
        <begin position="44"/>
        <end position="268"/>
    </location>
</feature>
<accession>A0AAD5FQ43</accession>
<comment type="subcellular location">
    <subcellularLocation>
        <location evidence="1">Membrane</location>
        <topology evidence="1">Multi-pass membrane protein</topology>
    </subcellularLocation>
</comment>
<protein>
    <submittedName>
        <fullName evidence="11">G-protein coupled receptor 35-like</fullName>
    </submittedName>
</protein>
<feature type="transmembrane region" description="Helical" evidence="9">
    <location>
        <begin position="27"/>
        <end position="49"/>
    </location>
</feature>
<keyword evidence="7" id="KW-0325">Glycoprotein</keyword>
<dbReference type="GO" id="GO:0007200">
    <property type="term" value="P:phospholipase C-activating G protein-coupled receptor signaling pathway"/>
    <property type="evidence" value="ECO:0007669"/>
    <property type="project" value="TreeGrafter"/>
</dbReference>
<evidence type="ECO:0000313" key="12">
    <source>
        <dbReference type="Proteomes" id="UP001205998"/>
    </source>
</evidence>
<evidence type="ECO:0000256" key="1">
    <source>
        <dbReference type="ARBA" id="ARBA00004141"/>
    </source>
</evidence>
<evidence type="ECO:0000256" key="9">
    <source>
        <dbReference type="SAM" id="Phobius"/>
    </source>
</evidence>
<evidence type="ECO:0000256" key="3">
    <source>
        <dbReference type="ARBA" id="ARBA00022989"/>
    </source>
</evidence>
<dbReference type="Gene3D" id="1.20.1070.10">
    <property type="entry name" value="Rhodopsin 7-helix transmembrane proteins"/>
    <property type="match status" value="1"/>
</dbReference>
<comment type="caution">
    <text evidence="11">The sequence shown here is derived from an EMBL/GenBank/DDBJ whole genome shotgun (WGS) entry which is preliminary data.</text>
</comment>
<feature type="non-terminal residue" evidence="11">
    <location>
        <position position="278"/>
    </location>
</feature>
<evidence type="ECO:0000256" key="6">
    <source>
        <dbReference type="ARBA" id="ARBA00023170"/>
    </source>
</evidence>
<dbReference type="PROSITE" id="PS50262">
    <property type="entry name" value="G_PROTEIN_RECEP_F1_2"/>
    <property type="match status" value="1"/>
</dbReference>
<keyword evidence="4" id="KW-0297">G-protein coupled receptor</keyword>
<evidence type="ECO:0000313" key="11">
    <source>
        <dbReference type="EMBL" id="KAI5624118.1"/>
    </source>
</evidence>
<sequence>NLSSPSNGTQNSDWNYYEWCTRYSTALVIWSTVSAFCFLLGFPASLWVLHELIQRQRQRSTSDVLMLSLAGVDLLFTAQIPICVFNFMIWHVRFLQSALIFVYSFNFIGRPLFLGGICWDCYVAVVHPIVYKTSKKVVVVKKVITMVVFCIMSMFGLLVCQMPRLITTPLMATPLMVVLPVIAFCDISILLALRKPDPTGKNEIHPQKKQALHTIFNSLIMTFIIYLPPMLIFSLGNWLFGEMETYCCSALYGFTFSTIGCVIIPVRYLISVGKLDAL</sequence>
<dbReference type="PANTHER" id="PTHR24232:SF85">
    <property type="entry name" value="G-PROTEIN COUPLED RECEPTOR 4"/>
    <property type="match status" value="1"/>
</dbReference>
<dbReference type="InterPro" id="IPR017452">
    <property type="entry name" value="GPCR_Rhodpsn_7TM"/>
</dbReference>
<evidence type="ECO:0000256" key="2">
    <source>
        <dbReference type="ARBA" id="ARBA00022692"/>
    </source>
</evidence>
<feature type="non-terminal residue" evidence="11">
    <location>
        <position position="1"/>
    </location>
</feature>
<dbReference type="GO" id="GO:0004930">
    <property type="term" value="F:G protein-coupled receptor activity"/>
    <property type="evidence" value="ECO:0007669"/>
    <property type="project" value="UniProtKB-KW"/>
</dbReference>
<keyword evidence="6 11" id="KW-0675">Receptor</keyword>
<dbReference type="GO" id="GO:0035025">
    <property type="term" value="P:positive regulation of Rho protein signal transduction"/>
    <property type="evidence" value="ECO:0007669"/>
    <property type="project" value="TreeGrafter"/>
</dbReference>
<evidence type="ECO:0000256" key="8">
    <source>
        <dbReference type="ARBA" id="ARBA00023224"/>
    </source>
</evidence>
<dbReference type="Pfam" id="PF00001">
    <property type="entry name" value="7tm_1"/>
    <property type="match status" value="1"/>
</dbReference>
<dbReference type="PANTHER" id="PTHR24232">
    <property type="entry name" value="G-PROTEIN COUPLED RECEPTOR"/>
    <property type="match status" value="1"/>
</dbReference>